<feature type="compositionally biased region" description="Basic and acidic residues" evidence="1">
    <location>
        <begin position="114"/>
        <end position="127"/>
    </location>
</feature>
<keyword evidence="3" id="KW-1185">Reference proteome</keyword>
<sequence>MRTLKSARVVAEQPTNNAPLESSKVRRALFQSNTSRNQVGRSPMLLKGSVVENSSRRPINDSSGMMHSPSSSKRNGNQEILAIQGMTIHSGEGHKLLLHYTLQIKLMHLDSYNPRHDYPSKRRKDNDTSLLSTIDQPDASNGISALSLRTLRSSQKRVPLKSRLQ</sequence>
<comment type="caution">
    <text evidence="2">The sequence shown here is derived from an EMBL/GenBank/DDBJ whole genome shotgun (WGS) entry which is preliminary data.</text>
</comment>
<evidence type="ECO:0000313" key="3">
    <source>
        <dbReference type="Proteomes" id="UP001153076"/>
    </source>
</evidence>
<gene>
    <name evidence="2" type="ORF">Cgig2_010423</name>
</gene>
<evidence type="ECO:0000256" key="1">
    <source>
        <dbReference type="SAM" id="MobiDB-lite"/>
    </source>
</evidence>
<proteinExistence type="predicted"/>
<evidence type="ECO:0000313" key="2">
    <source>
        <dbReference type="EMBL" id="KAJ8436179.1"/>
    </source>
</evidence>
<feature type="region of interest" description="Disordered" evidence="1">
    <location>
        <begin position="114"/>
        <end position="136"/>
    </location>
</feature>
<dbReference type="AlphaFoldDB" id="A0A9Q1K470"/>
<organism evidence="2 3">
    <name type="scientific">Carnegiea gigantea</name>
    <dbReference type="NCBI Taxonomy" id="171969"/>
    <lineage>
        <taxon>Eukaryota</taxon>
        <taxon>Viridiplantae</taxon>
        <taxon>Streptophyta</taxon>
        <taxon>Embryophyta</taxon>
        <taxon>Tracheophyta</taxon>
        <taxon>Spermatophyta</taxon>
        <taxon>Magnoliopsida</taxon>
        <taxon>eudicotyledons</taxon>
        <taxon>Gunneridae</taxon>
        <taxon>Pentapetalae</taxon>
        <taxon>Caryophyllales</taxon>
        <taxon>Cactineae</taxon>
        <taxon>Cactaceae</taxon>
        <taxon>Cactoideae</taxon>
        <taxon>Echinocereeae</taxon>
        <taxon>Carnegiea</taxon>
    </lineage>
</organism>
<accession>A0A9Q1K470</accession>
<name>A0A9Q1K470_9CARY</name>
<dbReference type="Proteomes" id="UP001153076">
    <property type="component" value="Unassembled WGS sequence"/>
</dbReference>
<reference evidence="2" key="1">
    <citation type="submission" date="2022-04" db="EMBL/GenBank/DDBJ databases">
        <title>Carnegiea gigantea Genome sequencing and assembly v2.</title>
        <authorList>
            <person name="Copetti D."/>
            <person name="Sanderson M.J."/>
            <person name="Burquez A."/>
            <person name="Wojciechowski M.F."/>
        </authorList>
    </citation>
    <scope>NUCLEOTIDE SEQUENCE</scope>
    <source>
        <strain evidence="2">SGP5-SGP5p</strain>
        <tissue evidence="2">Aerial part</tissue>
    </source>
</reference>
<feature type="compositionally biased region" description="Low complexity" evidence="1">
    <location>
        <begin position="62"/>
        <end position="72"/>
    </location>
</feature>
<dbReference type="EMBL" id="JAKOGI010000358">
    <property type="protein sequence ID" value="KAJ8436179.1"/>
    <property type="molecule type" value="Genomic_DNA"/>
</dbReference>
<feature type="compositionally biased region" description="Polar residues" evidence="1">
    <location>
        <begin position="30"/>
        <end position="40"/>
    </location>
</feature>
<feature type="region of interest" description="Disordered" evidence="1">
    <location>
        <begin position="1"/>
        <end position="75"/>
    </location>
</feature>
<protein>
    <submittedName>
        <fullName evidence="2">Uncharacterized protein</fullName>
    </submittedName>
</protein>